<dbReference type="EMBL" id="JAATJE010000001">
    <property type="protein sequence ID" value="NJC33709.1"/>
    <property type="molecule type" value="Genomic_DNA"/>
</dbReference>
<evidence type="ECO:0000313" key="3">
    <source>
        <dbReference type="EMBL" id="NJC33709.1"/>
    </source>
</evidence>
<protein>
    <submittedName>
        <fullName evidence="3">Exopolysaccharide biosynthesis WecB/TagA/CpsF family protein</fullName>
    </submittedName>
</protein>
<sequence length="255" mass="27851">MSARPARIAYLGVGFDPLDMDAMLAIARSTTPGSPGTSVVTPNVDHVVRLNNPGPNDGAVAAAYAHADISVCDSRIVARLAAMDGIHLPVVPGSDLTERILATVVRPGDRVALVGGDETTVAALDARFPGLDLVQHRPPMGMRRNPEAMAAAADFVEDARARFSFLAVGSPQQELLAALLRDRRRAGGLILCVGASLDFLTGRARRAPRWMQRAHIEWLHRLGSDPARLWRRYLIEAPRIFAIRRRWNRRQAPRP</sequence>
<comment type="caution">
    <text evidence="3">The sequence shown here is derived from an EMBL/GenBank/DDBJ whole genome shotgun (WGS) entry which is preliminary data.</text>
</comment>
<accession>A0ABX0XKF7</accession>
<keyword evidence="2" id="KW-0808">Transferase</keyword>
<name>A0ABX0XKF7_9SPHN</name>
<dbReference type="NCBIfam" id="TIGR00696">
    <property type="entry name" value="wecG_tagA_cpsF"/>
    <property type="match status" value="1"/>
</dbReference>
<dbReference type="RefSeq" id="WP_167953664.1">
    <property type="nucleotide sequence ID" value="NZ_JAATJE010000001.1"/>
</dbReference>
<dbReference type="CDD" id="cd06533">
    <property type="entry name" value="Glyco_transf_WecG_TagA"/>
    <property type="match status" value="1"/>
</dbReference>
<dbReference type="PANTHER" id="PTHR34136">
    <property type="match status" value="1"/>
</dbReference>
<keyword evidence="4" id="KW-1185">Reference proteome</keyword>
<evidence type="ECO:0000313" key="4">
    <source>
        <dbReference type="Proteomes" id="UP000734218"/>
    </source>
</evidence>
<proteinExistence type="predicted"/>
<reference evidence="3 4" key="1">
    <citation type="submission" date="2020-03" db="EMBL/GenBank/DDBJ databases">
        <title>Genomic Encyclopedia of Type Strains, Phase IV (KMG-IV): sequencing the most valuable type-strain genomes for metagenomic binning, comparative biology and taxonomic classification.</title>
        <authorList>
            <person name="Goeker M."/>
        </authorList>
    </citation>
    <scope>NUCLEOTIDE SEQUENCE [LARGE SCALE GENOMIC DNA]</scope>
    <source>
        <strain evidence="3 4">DSM 27651</strain>
    </source>
</reference>
<dbReference type="Proteomes" id="UP000734218">
    <property type="component" value="Unassembled WGS sequence"/>
</dbReference>
<evidence type="ECO:0000256" key="1">
    <source>
        <dbReference type="ARBA" id="ARBA00022676"/>
    </source>
</evidence>
<evidence type="ECO:0000256" key="2">
    <source>
        <dbReference type="ARBA" id="ARBA00022679"/>
    </source>
</evidence>
<organism evidence="3 4">
    <name type="scientific">Sphingomonas jejuensis</name>
    <dbReference type="NCBI Taxonomy" id="904715"/>
    <lineage>
        <taxon>Bacteria</taxon>
        <taxon>Pseudomonadati</taxon>
        <taxon>Pseudomonadota</taxon>
        <taxon>Alphaproteobacteria</taxon>
        <taxon>Sphingomonadales</taxon>
        <taxon>Sphingomonadaceae</taxon>
        <taxon>Sphingomonas</taxon>
    </lineage>
</organism>
<keyword evidence="1" id="KW-0328">Glycosyltransferase</keyword>
<dbReference type="Pfam" id="PF03808">
    <property type="entry name" value="Glyco_tran_WecG"/>
    <property type="match status" value="1"/>
</dbReference>
<dbReference type="InterPro" id="IPR004629">
    <property type="entry name" value="WecG_TagA_CpsF"/>
</dbReference>
<dbReference type="PANTHER" id="PTHR34136:SF1">
    <property type="entry name" value="UDP-N-ACETYL-D-MANNOSAMINURONIC ACID TRANSFERASE"/>
    <property type="match status" value="1"/>
</dbReference>
<gene>
    <name evidence="3" type="ORF">GGR88_001183</name>
</gene>